<feature type="transmembrane region" description="Helical" evidence="17">
    <location>
        <begin position="61"/>
        <end position="82"/>
    </location>
</feature>
<evidence type="ECO:0000256" key="3">
    <source>
        <dbReference type="ARBA" id="ARBA00012944"/>
    </source>
</evidence>
<evidence type="ECO:0000256" key="9">
    <source>
        <dbReference type="ARBA" id="ARBA00022982"/>
    </source>
</evidence>
<protein>
    <recommendedName>
        <fullName evidence="4 17">NADH-ubiquinone oxidoreductase chain 4L</fullName>
        <ecNumber evidence="3 17">7.1.1.2</ecNumber>
    </recommendedName>
</protein>
<keyword evidence="11 17" id="KW-0520">NAD</keyword>
<name>A0A0K0Q622_9PLEU</name>
<evidence type="ECO:0000256" key="5">
    <source>
        <dbReference type="ARBA" id="ARBA00022448"/>
    </source>
</evidence>
<keyword evidence="6 17" id="KW-0679">Respiratory chain</keyword>
<comment type="similarity">
    <text evidence="2 17">Belongs to the complex I subunit 4L family.</text>
</comment>
<organism evidence="18">
    <name type="scientific">Symphurus orientalis</name>
    <name type="common">pygmy tongue-sole</name>
    <dbReference type="NCBI Taxonomy" id="665865"/>
    <lineage>
        <taxon>Eukaryota</taxon>
        <taxon>Metazoa</taxon>
        <taxon>Chordata</taxon>
        <taxon>Craniata</taxon>
        <taxon>Vertebrata</taxon>
        <taxon>Euteleostomi</taxon>
        <taxon>Actinopterygii</taxon>
        <taxon>Neopterygii</taxon>
        <taxon>Teleostei</taxon>
        <taxon>Neoteleostei</taxon>
        <taxon>Acanthomorphata</taxon>
        <taxon>Carangaria</taxon>
        <taxon>Pleuronectiformes</taxon>
        <taxon>Pleuronectoidei</taxon>
        <taxon>Cynoglossidae</taxon>
        <taxon>Symphurinae</taxon>
        <taxon>Symphurus</taxon>
    </lineage>
</organism>
<keyword evidence="13 17" id="KW-0496">Mitochondrion</keyword>
<dbReference type="EMBL" id="KP992899">
    <property type="protein sequence ID" value="AKR07206.1"/>
    <property type="molecule type" value="Genomic_DNA"/>
</dbReference>
<evidence type="ECO:0000256" key="8">
    <source>
        <dbReference type="ARBA" id="ARBA00022967"/>
    </source>
</evidence>
<keyword evidence="8 17" id="KW-1278">Translocase</keyword>
<evidence type="ECO:0000256" key="7">
    <source>
        <dbReference type="ARBA" id="ARBA00022692"/>
    </source>
</evidence>
<feature type="transmembrane region" description="Helical" evidence="17">
    <location>
        <begin position="6"/>
        <end position="22"/>
    </location>
</feature>
<evidence type="ECO:0000256" key="12">
    <source>
        <dbReference type="ARBA" id="ARBA00023075"/>
    </source>
</evidence>
<evidence type="ECO:0000256" key="2">
    <source>
        <dbReference type="ARBA" id="ARBA00010519"/>
    </source>
</evidence>
<comment type="function">
    <text evidence="15">Core subunit of the mitochondrial membrane respiratory chain NADH dehydrogenase (Complex I) which catalyzes electron transfer from NADH through the respiratory chain, using ubiquinone as an electron acceptor. Part of the enzyme membrane arm which is embedded in the lipid bilayer and involved in proton translocation.</text>
</comment>
<geneLocation type="mitochondrion" evidence="18"/>
<keyword evidence="9 17" id="KW-0249">Electron transport</keyword>
<reference evidence="18" key="1">
    <citation type="journal article" date="2015" name="BMC Genomics">
        <title>Tandem Duplication and Random Loss for mitogenome rearrangement in Symphurus (Teleost: Pleuronectiformes).</title>
        <authorList>
            <person name="Shi W."/>
            <person name="Gong L."/>
            <person name="Wang S.Y."/>
            <person name="Miao X.G."/>
            <person name="Kong X.Y."/>
        </authorList>
    </citation>
    <scope>NUCLEOTIDE SEQUENCE</scope>
</reference>
<comment type="catalytic activity">
    <reaction evidence="16">
        <text>a ubiquinone + NADH + 5 H(+)(in) = a ubiquinol + NAD(+) + 4 H(+)(out)</text>
        <dbReference type="Rhea" id="RHEA:29091"/>
        <dbReference type="Rhea" id="RHEA-COMP:9565"/>
        <dbReference type="Rhea" id="RHEA-COMP:9566"/>
        <dbReference type="ChEBI" id="CHEBI:15378"/>
        <dbReference type="ChEBI" id="CHEBI:16389"/>
        <dbReference type="ChEBI" id="CHEBI:17976"/>
        <dbReference type="ChEBI" id="CHEBI:57540"/>
        <dbReference type="ChEBI" id="CHEBI:57945"/>
        <dbReference type="EC" id="7.1.1.2"/>
    </reaction>
    <physiologicalReaction direction="left-to-right" evidence="16">
        <dbReference type="Rhea" id="RHEA:29092"/>
    </physiologicalReaction>
</comment>
<evidence type="ECO:0000313" key="18">
    <source>
        <dbReference type="EMBL" id="AKR07206.1"/>
    </source>
</evidence>
<evidence type="ECO:0000256" key="14">
    <source>
        <dbReference type="ARBA" id="ARBA00023136"/>
    </source>
</evidence>
<evidence type="ECO:0000256" key="15">
    <source>
        <dbReference type="ARBA" id="ARBA00043911"/>
    </source>
</evidence>
<evidence type="ECO:0000256" key="1">
    <source>
        <dbReference type="ARBA" id="ARBA00004225"/>
    </source>
</evidence>
<dbReference type="GO" id="GO:0030964">
    <property type="term" value="C:NADH dehydrogenase complex"/>
    <property type="evidence" value="ECO:0007669"/>
    <property type="project" value="TreeGrafter"/>
</dbReference>
<evidence type="ECO:0000256" key="10">
    <source>
        <dbReference type="ARBA" id="ARBA00022989"/>
    </source>
</evidence>
<gene>
    <name evidence="18" type="primary">ND4L</name>
</gene>
<sequence length="98" mass="10599">MIPNHFAFSCAFMTALMGLTLHRQHLLSALLCLESLMLCLFVGLTLWALQFNIPASSTLPLLLLALSACEAGTGLALMVATARTHGSDLLRNLDLLRC</sequence>
<dbReference type="PANTHER" id="PTHR11434:SF0">
    <property type="entry name" value="NADH-UBIQUINONE OXIDOREDUCTASE CHAIN 4L"/>
    <property type="match status" value="1"/>
</dbReference>
<dbReference type="Pfam" id="PF00420">
    <property type="entry name" value="Oxidored_q2"/>
    <property type="match status" value="1"/>
</dbReference>
<dbReference type="AlphaFoldDB" id="A0A0K0Q622"/>
<dbReference type="EC" id="7.1.1.2" evidence="3 17"/>
<keyword evidence="5 17" id="KW-0813">Transport</keyword>
<dbReference type="GO" id="GO:0005743">
    <property type="term" value="C:mitochondrial inner membrane"/>
    <property type="evidence" value="ECO:0007669"/>
    <property type="project" value="UniProtKB-SubCell"/>
</dbReference>
<keyword evidence="12 17" id="KW-0830">Ubiquinone</keyword>
<keyword evidence="7 17" id="KW-0812">Transmembrane</keyword>
<keyword evidence="17" id="KW-0999">Mitochondrion inner membrane</keyword>
<keyword evidence="10 17" id="KW-1133">Transmembrane helix</keyword>
<evidence type="ECO:0000256" key="6">
    <source>
        <dbReference type="ARBA" id="ARBA00022660"/>
    </source>
</evidence>
<dbReference type="InterPro" id="IPR039428">
    <property type="entry name" value="NUOK/Mnh_C1-like"/>
</dbReference>
<evidence type="ECO:0000256" key="4">
    <source>
        <dbReference type="ARBA" id="ARBA00016612"/>
    </source>
</evidence>
<evidence type="ECO:0000256" key="13">
    <source>
        <dbReference type="ARBA" id="ARBA00023128"/>
    </source>
</evidence>
<dbReference type="GO" id="GO:0016651">
    <property type="term" value="F:oxidoreductase activity, acting on NAD(P)H"/>
    <property type="evidence" value="ECO:0007669"/>
    <property type="project" value="InterPro"/>
</dbReference>
<dbReference type="PANTHER" id="PTHR11434">
    <property type="entry name" value="NADH-UBIQUINONE OXIDOREDUCTASE SUBUNIT ND4L"/>
    <property type="match status" value="1"/>
</dbReference>
<comment type="subcellular location">
    <subcellularLocation>
        <location evidence="17">Mitochondrion inner membrane</location>
        <topology evidence="17">Multi-pass membrane protein</topology>
    </subcellularLocation>
    <subcellularLocation>
        <location evidence="1">Mitochondrion membrane</location>
        <topology evidence="1">Multi-pass membrane protein</topology>
    </subcellularLocation>
</comment>
<dbReference type="Gene3D" id="1.10.287.3510">
    <property type="match status" value="1"/>
</dbReference>
<evidence type="ECO:0000256" key="11">
    <source>
        <dbReference type="ARBA" id="ARBA00023027"/>
    </source>
</evidence>
<evidence type="ECO:0000256" key="16">
    <source>
        <dbReference type="ARBA" id="ARBA00048769"/>
    </source>
</evidence>
<proteinExistence type="inferred from homology"/>
<feature type="transmembrane region" description="Helical" evidence="17">
    <location>
        <begin position="29"/>
        <end position="49"/>
    </location>
</feature>
<keyword evidence="14 17" id="KW-0472">Membrane</keyword>
<accession>A0A0K0Q622</accession>
<dbReference type="GO" id="GO:0042773">
    <property type="term" value="P:ATP synthesis coupled electron transport"/>
    <property type="evidence" value="ECO:0007669"/>
    <property type="project" value="UniProtKB-UniRule"/>
</dbReference>
<dbReference type="GO" id="GO:0008137">
    <property type="term" value="F:NADH dehydrogenase (ubiquinone) activity"/>
    <property type="evidence" value="ECO:0007669"/>
    <property type="project" value="UniProtKB-EC"/>
</dbReference>
<dbReference type="InterPro" id="IPR001133">
    <property type="entry name" value="NADH_UbQ_OxRdtase_chain4L/K"/>
</dbReference>
<evidence type="ECO:0000256" key="17">
    <source>
        <dbReference type="RuleBase" id="RU004419"/>
    </source>
</evidence>